<reference evidence="1" key="1">
    <citation type="submission" date="2015-12" db="EMBL/GenBank/DDBJ databases">
        <title>Update maize B73 reference genome by single molecule sequencing technologies.</title>
        <authorList>
            <consortium name="Maize Genome Sequencing Project"/>
            <person name="Ware D."/>
        </authorList>
    </citation>
    <scope>NUCLEOTIDE SEQUENCE [LARGE SCALE GENOMIC DNA]</scope>
    <source>
        <tissue evidence="1">Seedling</tissue>
    </source>
</reference>
<evidence type="ECO:0000313" key="1">
    <source>
        <dbReference type="EMBL" id="ONM07067.1"/>
    </source>
</evidence>
<gene>
    <name evidence="1" type="ORF">ZEAMMB73_Zm00001d033248</name>
</gene>
<proteinExistence type="predicted"/>
<sequence>MLKMVLQSSCSSMEAIPARSLISPGTPARTGWLLASLRTTSSRYGRWLRTSTMTKMICQLAMSRQKLLEATHHKRNLNSYRLLVLLDRNPARRRILTE</sequence>
<dbReference type="AlphaFoldDB" id="A0A1D6KX83"/>
<organism evidence="1">
    <name type="scientific">Zea mays</name>
    <name type="common">Maize</name>
    <dbReference type="NCBI Taxonomy" id="4577"/>
    <lineage>
        <taxon>Eukaryota</taxon>
        <taxon>Viridiplantae</taxon>
        <taxon>Streptophyta</taxon>
        <taxon>Embryophyta</taxon>
        <taxon>Tracheophyta</taxon>
        <taxon>Spermatophyta</taxon>
        <taxon>Magnoliopsida</taxon>
        <taxon>Liliopsida</taxon>
        <taxon>Poales</taxon>
        <taxon>Poaceae</taxon>
        <taxon>PACMAD clade</taxon>
        <taxon>Panicoideae</taxon>
        <taxon>Andropogonodae</taxon>
        <taxon>Andropogoneae</taxon>
        <taxon>Tripsacinae</taxon>
        <taxon>Zea</taxon>
    </lineage>
</organism>
<protein>
    <submittedName>
        <fullName evidence="1">Histone-binding protein MSI1</fullName>
    </submittedName>
</protein>
<dbReference type="EMBL" id="CM007647">
    <property type="protein sequence ID" value="ONM07067.1"/>
    <property type="molecule type" value="Genomic_DNA"/>
</dbReference>
<accession>A0A1D6KX83</accession>
<name>A0A1D6KX83_MAIZE</name>